<dbReference type="PANTHER" id="PTHR36920">
    <property type="match status" value="1"/>
</dbReference>
<feature type="chain" id="PRO_5002553748" evidence="1">
    <location>
        <begin position="29"/>
        <end position="220"/>
    </location>
</feature>
<organism evidence="2 3">
    <name type="scientific">Thioalkalivibrio versutus</name>
    <dbReference type="NCBI Taxonomy" id="106634"/>
    <lineage>
        <taxon>Bacteria</taxon>
        <taxon>Pseudomonadati</taxon>
        <taxon>Pseudomonadota</taxon>
        <taxon>Gammaproteobacteria</taxon>
        <taxon>Chromatiales</taxon>
        <taxon>Ectothiorhodospiraceae</taxon>
        <taxon>Thioalkalivibrio</taxon>
    </lineage>
</organism>
<dbReference type="Pfam" id="PF03922">
    <property type="entry name" value="OmpW"/>
    <property type="match status" value="1"/>
</dbReference>
<accession>A0A0G3G7P8</accession>
<dbReference type="InterPro" id="IPR005618">
    <property type="entry name" value="OMPW"/>
</dbReference>
<feature type="signal peptide" evidence="1">
    <location>
        <begin position="1"/>
        <end position="28"/>
    </location>
</feature>
<evidence type="ECO:0000256" key="1">
    <source>
        <dbReference type="SAM" id="SignalP"/>
    </source>
</evidence>
<dbReference type="Proteomes" id="UP000064201">
    <property type="component" value="Chromosome"/>
</dbReference>
<dbReference type="Gene3D" id="2.40.160.20">
    <property type="match status" value="1"/>
</dbReference>
<dbReference type="OrthoDB" id="9807574at2"/>
<reference evidence="2 3" key="1">
    <citation type="submission" date="2015-04" db="EMBL/GenBank/DDBJ databases">
        <title>Complete Sequence for the Genome of the Thioalkalivibrio versutus D301.</title>
        <authorList>
            <person name="Mu T."/>
            <person name="Zhou J."/>
            <person name="Xu X."/>
        </authorList>
    </citation>
    <scope>NUCLEOTIDE SEQUENCE [LARGE SCALE GENOMIC DNA]</scope>
    <source>
        <strain evidence="2 3">D301</strain>
    </source>
</reference>
<evidence type="ECO:0000313" key="3">
    <source>
        <dbReference type="Proteomes" id="UP000064201"/>
    </source>
</evidence>
<keyword evidence="3" id="KW-1185">Reference proteome</keyword>
<dbReference type="STRING" id="106634.TVD_05785"/>
<dbReference type="InterPro" id="IPR011250">
    <property type="entry name" value="OMP/PagP_B-barrel"/>
</dbReference>
<dbReference type="GO" id="GO:0055085">
    <property type="term" value="P:transmembrane transport"/>
    <property type="evidence" value="ECO:0007669"/>
    <property type="project" value="TreeGrafter"/>
</dbReference>
<dbReference type="RefSeq" id="WP_047251050.1">
    <property type="nucleotide sequence ID" value="NZ_CP011367.1"/>
</dbReference>
<dbReference type="KEGG" id="tvr:TVD_05785"/>
<dbReference type="SUPFAM" id="SSF56925">
    <property type="entry name" value="OMPA-like"/>
    <property type="match status" value="1"/>
</dbReference>
<dbReference type="AlphaFoldDB" id="A0A0G3G7P8"/>
<dbReference type="PANTHER" id="PTHR36920:SF1">
    <property type="entry name" value="OUTER MEMBRANE PROTEIN W"/>
    <property type="match status" value="1"/>
</dbReference>
<evidence type="ECO:0000313" key="2">
    <source>
        <dbReference type="EMBL" id="AKJ94901.1"/>
    </source>
</evidence>
<sequence>MQRSTTLRALTLAGLLAPAAMIPAHATAANADVSAGDWLLRGGLTHVAPKSDNGNLDASGLGLSANAPADVGSNTRPSGNITYMMTDNLGLELLVAIPFKHDLNVGGVDIGSTRHLPPTLSLQYHFNTGTAVRPYIGAGINYTHFFDEDTADVTGQDIDLDDSWGAAVQAGIDFAVDENWFVNAEVRWIDIETDVSLGTADLGTVKIDPWTFGMNVGYRF</sequence>
<dbReference type="PATRIC" id="fig|106634.4.peg.1179"/>
<name>A0A0G3G7P8_9GAMM</name>
<dbReference type="GO" id="GO:0019867">
    <property type="term" value="C:outer membrane"/>
    <property type="evidence" value="ECO:0007669"/>
    <property type="project" value="InterPro"/>
</dbReference>
<gene>
    <name evidence="2" type="ORF">TVD_05785</name>
</gene>
<dbReference type="EMBL" id="CP011367">
    <property type="protein sequence ID" value="AKJ94901.1"/>
    <property type="molecule type" value="Genomic_DNA"/>
</dbReference>
<keyword evidence="1" id="KW-0732">Signal</keyword>
<proteinExistence type="predicted"/>
<protein>
    <submittedName>
        <fullName evidence="2">Membrane protein</fullName>
    </submittedName>
</protein>